<dbReference type="OrthoDB" id="5322100at2759"/>
<feature type="chain" id="PRO_5033032644" description="PLAT domain-containing protein" evidence="9">
    <location>
        <begin position="27"/>
        <end position="1899"/>
    </location>
</feature>
<dbReference type="InterPro" id="IPR036392">
    <property type="entry name" value="PLAT/LH2_dom_sf"/>
</dbReference>
<feature type="transmembrane region" description="Helical" evidence="8">
    <location>
        <begin position="1138"/>
        <end position="1162"/>
    </location>
</feature>
<evidence type="ECO:0000256" key="9">
    <source>
        <dbReference type="SAM" id="SignalP"/>
    </source>
</evidence>
<keyword evidence="12" id="KW-1185">Reference proteome</keyword>
<dbReference type="InterPro" id="IPR046791">
    <property type="entry name" value="Polycystin_dom"/>
</dbReference>
<name>A0A834HYK2_RHYFE</name>
<feature type="transmembrane region" description="Helical" evidence="8">
    <location>
        <begin position="1528"/>
        <end position="1554"/>
    </location>
</feature>
<feature type="transmembrane region" description="Helical" evidence="8">
    <location>
        <begin position="1095"/>
        <end position="1118"/>
    </location>
</feature>
<sequence>MFICGPMIYPLVLFVIFWVFPTSTGAKGCQSPNAINLRCYNEKLEKLDGTIPVKINEDVIYMVQQIPNACDFSIADFRFSLIPPSTSSKADISQVLQYPSIRKGINSIKKYQMKFGHNILMVYAVKDSTLVAEPAKCLLNVEDVPPRASIKGGTERYYVIGQDNTVDASDSANLNYIDHGHYDLTFKWICEEVPPQVTDFCQEDYMAKFENNPKLIIPAEYCERQNAFVLTLLVTVNSTKKEADGYQLVLFQTNPEALKIECIKNCPPKIERTLPSLPVILKAVCDRCMLHDGDFLKWTISDENNVQTVDYNLVKSREGEDFYLEANGLLENSLYTVLVEVEGDIDSKVGVTITLRTGIRPNLKECELNPTEGVALQTKFKVSCIHSLHEVLFELYSVKNEESNLLNVVNDLTDVEFVLPAGQITVVIKLTDAFGYTKDVKLIAQVSEMLDLGTKSNTDIMKAMENISNTVIKTAQAGQVNTALQQLAAIISESSNLPENKLDLKLMLDKQALEIMDKFELKTPAQAQQSSEILSKITDTYKSNPDPDISARSAKLCTQASKVFEKSLYAVKNPELYRDKFSNAIRSMSSCSQAGLNENLETVSAATIQLDLTSTEISLVESIELEEFYDDYLDDTNSSINAVNFQIAADHMKHTCFYNSKILCATMIPEEDPLITKEGLMTIVSARKYRTDISSCKISTDKIILYPSTDLEKYTDVSTFDILMCTTSKNPYWSIDNIPLITSVVYVKFVVAKINLPSRRTKEKLNKNHLDIKKYSLSKFSNPFVLMFLKRRTLKTKLIYTTSPLPKKHITELDESTFYDSISMYRIYVYNNRGYTLEFHNISNHYYDVLITDMEKPTYLFFKNNYITISKNNSIIHNWQTVDYDKWVYLTVLPNKELNYVADTTYTFSVSTLTCYGWNETEKMWMFACRAIEVNKNISCYCHQGEVLDKIFFVGDVPSFYKFAYIIIIKTGNKKNSGTTSNITIKLHGTKSDSLEHVLNYPDPELLMLEKNQETWFVIATEKSLGNIESISVWFDSIGNKCKCVKHPLFMQKDRILLMFSSLITSYAINLLLYNVPKFDQSDSIDEYNVEFNAIIIWSSIVSSLVSFIVHFPLIALLEKVKLQEIRKTQTEDNRLCLLSWGAICTLSMLSMTIIITCGFWIPRNTSILWIFSILIGIAFNILVLQNIYTFILSYVLKLPTLAEAFQNTTRKIIRYIELQRTFIYKRLGSLSLRPYFQHLYSSLDHLTLKEKQKKEISNQQIVEILEDLFMILLYVIFLYIVLLLDREPMAVYSHAEIEKLLSGKYIGKKMKIIMLADIHAYFKEILIPSFQSYLWYANFLLVSPGITRDFSNKYLGIIRLRQKRTRSVKCALPHALQFLNVTCRPSLSEEREFGNFFRNWQPLLPYVNDSKERMGRIWKYSSKSLTGTSTYFGQLGIYSGGGYVAPLGRTIVNSHINLYYLKQYSWIDLRTRALFLEFLTYNPNCNLFNTIQGVFEISSTGSIRHKFEIQTRRLLMVGSDVLILHRIVYLCFVGILLVLIGLCLSVASIYLYYNRMVQLNEYITELSNSKNNEFISYFHLFVVDNTFTALSATLVFIATFRLWKLLRFMVIIKITEKVLRDSFVPILVAVVYHLICMIAFSTIATIFFCSEAKEFINTYTSFTTLLLLSFNLLPDFNIHPYEQHSLGRLFFVMYVMFSLFFVTIYIAIITLYFSKAKDYYSDDKSVVQQYVKKKWIYYTTLLKVRLRQLRAGQDDQIIKPIKCLRYENCFTIPKNRMNAMALITILLLRNQTPHQTLSRGDIELISNLIREMFGTESEDKDIFFSVEESGRIKFVDNKKIDNISLICEKLAHSSQVDEGMQKPLHKPPIEQRLEKLDTIIEGVKILTRVLDNVNIQFQ</sequence>
<comment type="caution">
    <text evidence="7">Lacks conserved residue(s) required for the propagation of feature annotation.</text>
</comment>
<dbReference type="PROSITE" id="PS50095">
    <property type="entry name" value="PLAT"/>
    <property type="match status" value="1"/>
</dbReference>
<protein>
    <recommendedName>
        <fullName evidence="10">PLAT domain-containing protein</fullName>
    </recommendedName>
</protein>
<evidence type="ECO:0000256" key="2">
    <source>
        <dbReference type="ARBA" id="ARBA00007200"/>
    </source>
</evidence>
<comment type="similarity">
    <text evidence="2">Belongs to the polycystin family.</text>
</comment>
<feature type="transmembrane region" description="Helical" evidence="8">
    <location>
        <begin position="1624"/>
        <end position="1649"/>
    </location>
</feature>
<feature type="transmembrane region" description="Helical" evidence="8">
    <location>
        <begin position="1575"/>
        <end position="1604"/>
    </location>
</feature>
<evidence type="ECO:0000256" key="6">
    <source>
        <dbReference type="ARBA" id="ARBA00023136"/>
    </source>
</evidence>
<comment type="subcellular location">
    <subcellularLocation>
        <location evidence="1">Membrane</location>
        <topology evidence="1">Multi-pass membrane protein</topology>
    </subcellularLocation>
</comment>
<dbReference type="Pfam" id="PF02010">
    <property type="entry name" value="REJ"/>
    <property type="match status" value="1"/>
</dbReference>
<feature type="transmembrane region" description="Helical" evidence="8">
    <location>
        <begin position="1168"/>
        <end position="1189"/>
    </location>
</feature>
<dbReference type="SUPFAM" id="SSF49723">
    <property type="entry name" value="Lipase/lipooxygenase domain (PLAT/LH2 domain)"/>
    <property type="match status" value="1"/>
</dbReference>
<keyword evidence="5 8" id="KW-1133">Transmembrane helix</keyword>
<dbReference type="EMBL" id="JAACXV010014256">
    <property type="protein sequence ID" value="KAF7269152.1"/>
    <property type="molecule type" value="Genomic_DNA"/>
</dbReference>
<comment type="caution">
    <text evidence="11">The sequence shown here is derived from an EMBL/GenBank/DDBJ whole genome shotgun (WGS) entry which is preliminary data.</text>
</comment>
<dbReference type="Pfam" id="PF20519">
    <property type="entry name" value="Polycystin_dom"/>
    <property type="match status" value="1"/>
</dbReference>
<reference evidence="11" key="1">
    <citation type="submission" date="2020-08" db="EMBL/GenBank/DDBJ databases">
        <title>Genome sequencing and assembly of the red palm weevil Rhynchophorus ferrugineus.</title>
        <authorList>
            <person name="Dias G.B."/>
            <person name="Bergman C.M."/>
            <person name="Manee M."/>
        </authorList>
    </citation>
    <scope>NUCLEOTIDE SEQUENCE</scope>
    <source>
        <strain evidence="11">AA-2017</strain>
        <tissue evidence="11">Whole larva</tissue>
    </source>
</reference>
<feature type="transmembrane region" description="Helical" evidence="8">
    <location>
        <begin position="1262"/>
        <end position="1285"/>
    </location>
</feature>
<evidence type="ECO:0000313" key="12">
    <source>
        <dbReference type="Proteomes" id="UP000625711"/>
    </source>
</evidence>
<evidence type="ECO:0000259" key="10">
    <source>
        <dbReference type="PROSITE" id="PS50095"/>
    </source>
</evidence>
<dbReference type="GO" id="GO:0016020">
    <property type="term" value="C:membrane"/>
    <property type="evidence" value="ECO:0007669"/>
    <property type="project" value="UniProtKB-SubCell"/>
</dbReference>
<organism evidence="11 12">
    <name type="scientific">Rhynchophorus ferrugineus</name>
    <name type="common">Red palm weevil</name>
    <name type="synonym">Curculio ferrugineus</name>
    <dbReference type="NCBI Taxonomy" id="354439"/>
    <lineage>
        <taxon>Eukaryota</taxon>
        <taxon>Metazoa</taxon>
        <taxon>Ecdysozoa</taxon>
        <taxon>Arthropoda</taxon>
        <taxon>Hexapoda</taxon>
        <taxon>Insecta</taxon>
        <taxon>Pterygota</taxon>
        <taxon>Neoptera</taxon>
        <taxon>Endopterygota</taxon>
        <taxon>Coleoptera</taxon>
        <taxon>Polyphaga</taxon>
        <taxon>Cucujiformia</taxon>
        <taxon>Curculionidae</taxon>
        <taxon>Dryophthorinae</taxon>
        <taxon>Rhynchophorus</taxon>
    </lineage>
</organism>
<feature type="transmembrane region" description="Helical" evidence="8">
    <location>
        <begin position="1694"/>
        <end position="1715"/>
    </location>
</feature>
<evidence type="ECO:0000256" key="1">
    <source>
        <dbReference type="ARBA" id="ARBA00004141"/>
    </source>
</evidence>
<evidence type="ECO:0000313" key="11">
    <source>
        <dbReference type="EMBL" id="KAF7269152.1"/>
    </source>
</evidence>
<feature type="signal peptide" evidence="9">
    <location>
        <begin position="1"/>
        <end position="26"/>
    </location>
</feature>
<dbReference type="InterPro" id="IPR051223">
    <property type="entry name" value="Polycystin"/>
</dbReference>
<feature type="transmembrane region" description="Helical" evidence="8">
    <location>
        <begin position="1656"/>
        <end position="1674"/>
    </location>
</feature>
<dbReference type="Proteomes" id="UP000625711">
    <property type="component" value="Unassembled WGS sequence"/>
</dbReference>
<gene>
    <name evidence="11" type="ORF">GWI33_017792</name>
</gene>
<feature type="transmembrane region" description="Helical" evidence="8">
    <location>
        <begin position="1056"/>
        <end position="1075"/>
    </location>
</feature>
<evidence type="ECO:0000256" key="3">
    <source>
        <dbReference type="ARBA" id="ARBA00022692"/>
    </source>
</evidence>
<evidence type="ECO:0000256" key="5">
    <source>
        <dbReference type="ARBA" id="ARBA00022989"/>
    </source>
</evidence>
<evidence type="ECO:0000256" key="4">
    <source>
        <dbReference type="ARBA" id="ARBA00022729"/>
    </source>
</evidence>
<dbReference type="Pfam" id="PF08016">
    <property type="entry name" value="PKD_channel"/>
    <property type="match status" value="1"/>
</dbReference>
<accession>A0A834HYK2</accession>
<dbReference type="InterPro" id="IPR002859">
    <property type="entry name" value="PKD/REJ-like"/>
</dbReference>
<proteinExistence type="inferred from homology"/>
<feature type="domain" description="PLAT" evidence="10">
    <location>
        <begin position="963"/>
        <end position="1094"/>
    </location>
</feature>
<dbReference type="Pfam" id="PF01477">
    <property type="entry name" value="PLAT"/>
    <property type="match status" value="1"/>
</dbReference>
<dbReference type="PANTHER" id="PTHR10877:SF183">
    <property type="entry name" value="AT14535P-RELATED"/>
    <property type="match status" value="1"/>
</dbReference>
<keyword evidence="4 9" id="KW-0732">Signal</keyword>
<keyword evidence="6 8" id="KW-0472">Membrane</keyword>
<keyword evidence="3 8" id="KW-0812">Transmembrane</keyword>
<evidence type="ECO:0000256" key="7">
    <source>
        <dbReference type="PROSITE-ProRule" id="PRU00152"/>
    </source>
</evidence>
<dbReference type="Gene3D" id="2.60.60.20">
    <property type="entry name" value="PLAT/LH2 domain"/>
    <property type="match status" value="1"/>
</dbReference>
<dbReference type="InterPro" id="IPR013122">
    <property type="entry name" value="PKD1_2_channel"/>
</dbReference>
<dbReference type="PANTHER" id="PTHR10877">
    <property type="entry name" value="POLYCYSTIN FAMILY MEMBER"/>
    <property type="match status" value="1"/>
</dbReference>
<dbReference type="InterPro" id="IPR001024">
    <property type="entry name" value="PLAT/LH2_dom"/>
</dbReference>
<evidence type="ECO:0000256" key="8">
    <source>
        <dbReference type="SAM" id="Phobius"/>
    </source>
</evidence>